<evidence type="ECO:0000313" key="6">
    <source>
        <dbReference type="Proteomes" id="UP000316181"/>
    </source>
</evidence>
<dbReference type="GO" id="GO:0008777">
    <property type="term" value="F:acetylornithine deacetylase activity"/>
    <property type="evidence" value="ECO:0007669"/>
    <property type="project" value="TreeGrafter"/>
</dbReference>
<dbReference type="InterPro" id="IPR036264">
    <property type="entry name" value="Bact_exopeptidase_dim_dom"/>
</dbReference>
<evidence type="ECO:0000259" key="4">
    <source>
        <dbReference type="Pfam" id="PF07687"/>
    </source>
</evidence>
<accession>A0A542SNE8</accession>
<dbReference type="InterPro" id="IPR010174">
    <property type="entry name" value="Succinyl-DAP_deSuclase_DapE"/>
</dbReference>
<gene>
    <name evidence="5" type="ORF">FB389_0770</name>
</gene>
<reference evidence="5 6" key="1">
    <citation type="submission" date="2019-06" db="EMBL/GenBank/DDBJ databases">
        <title>Sequencing the genomes of 1000 actinobacteria strains.</title>
        <authorList>
            <person name="Klenk H.-P."/>
        </authorList>
    </citation>
    <scope>NUCLEOTIDE SEQUENCE [LARGE SCALE GENOMIC DNA]</scope>
    <source>
        <strain evidence="5 6">DSM 10596</strain>
    </source>
</reference>
<dbReference type="Proteomes" id="UP000316181">
    <property type="component" value="Unassembled WGS sequence"/>
</dbReference>
<dbReference type="GO" id="GO:0046872">
    <property type="term" value="F:metal ion binding"/>
    <property type="evidence" value="ECO:0007669"/>
    <property type="project" value="UniProtKB-KW"/>
</dbReference>
<protein>
    <recommendedName>
        <fullName evidence="3">Succinyl-diaminopimelate desuccinylase</fullName>
        <ecNumber evidence="3">3.5.1.18</ecNumber>
    </recommendedName>
</protein>
<dbReference type="Pfam" id="PF01546">
    <property type="entry name" value="Peptidase_M20"/>
    <property type="match status" value="1"/>
</dbReference>
<comment type="caution">
    <text evidence="5">The sequence shown here is derived from an EMBL/GenBank/DDBJ whole genome shotgun (WGS) entry which is preliminary data.</text>
</comment>
<keyword evidence="1" id="KW-0479">Metal-binding</keyword>
<dbReference type="SUPFAM" id="SSF53187">
    <property type="entry name" value="Zn-dependent exopeptidases"/>
    <property type="match status" value="1"/>
</dbReference>
<dbReference type="GO" id="GO:0009014">
    <property type="term" value="F:succinyl-diaminopimelate desuccinylase activity"/>
    <property type="evidence" value="ECO:0007669"/>
    <property type="project" value="UniProtKB-UniRule"/>
</dbReference>
<keyword evidence="2" id="KW-0378">Hydrolase</keyword>
<feature type="domain" description="Peptidase M20 dimerisation" evidence="4">
    <location>
        <begin position="191"/>
        <end position="289"/>
    </location>
</feature>
<dbReference type="GO" id="GO:0009089">
    <property type="term" value="P:lysine biosynthetic process via diaminopimelate"/>
    <property type="evidence" value="ECO:0007669"/>
    <property type="project" value="UniProtKB-UniRule"/>
</dbReference>
<dbReference type="NCBIfam" id="TIGR01900">
    <property type="entry name" value="dapE-gram_pos"/>
    <property type="match status" value="1"/>
</dbReference>
<evidence type="ECO:0000256" key="1">
    <source>
        <dbReference type="ARBA" id="ARBA00022723"/>
    </source>
</evidence>
<dbReference type="InterPro" id="IPR011650">
    <property type="entry name" value="Peptidase_M20_dimer"/>
</dbReference>
<evidence type="ECO:0000313" key="5">
    <source>
        <dbReference type="EMBL" id="TQK76112.1"/>
    </source>
</evidence>
<dbReference type="Pfam" id="PF07687">
    <property type="entry name" value="M20_dimer"/>
    <property type="match status" value="1"/>
</dbReference>
<keyword evidence="6" id="KW-1185">Reference proteome</keyword>
<organism evidence="5 6">
    <name type="scientific">Rarobacter incanus</name>
    <dbReference type="NCBI Taxonomy" id="153494"/>
    <lineage>
        <taxon>Bacteria</taxon>
        <taxon>Bacillati</taxon>
        <taxon>Actinomycetota</taxon>
        <taxon>Actinomycetes</taxon>
        <taxon>Micrococcales</taxon>
        <taxon>Rarobacteraceae</taxon>
        <taxon>Rarobacter</taxon>
    </lineage>
</organism>
<dbReference type="GO" id="GO:0006526">
    <property type="term" value="P:L-arginine biosynthetic process"/>
    <property type="evidence" value="ECO:0007669"/>
    <property type="project" value="TreeGrafter"/>
</dbReference>
<dbReference type="PANTHER" id="PTHR43808">
    <property type="entry name" value="ACETYLORNITHINE DEACETYLASE"/>
    <property type="match status" value="1"/>
</dbReference>
<evidence type="ECO:0000256" key="3">
    <source>
        <dbReference type="NCBIfam" id="TIGR01900"/>
    </source>
</evidence>
<dbReference type="InterPro" id="IPR002933">
    <property type="entry name" value="Peptidase_M20"/>
</dbReference>
<dbReference type="EMBL" id="VFNV01000001">
    <property type="protein sequence ID" value="TQK76112.1"/>
    <property type="molecule type" value="Genomic_DNA"/>
</dbReference>
<dbReference type="Gene3D" id="3.40.630.10">
    <property type="entry name" value="Zn peptidases"/>
    <property type="match status" value="1"/>
</dbReference>
<dbReference type="EC" id="3.5.1.18" evidence="3"/>
<dbReference type="Gene3D" id="3.30.70.360">
    <property type="match status" value="1"/>
</dbReference>
<dbReference type="AlphaFoldDB" id="A0A542SNE8"/>
<sequence>MAVARCGSIEIMPSLDLTRGSSGLTALVRALCDTRSVSGDERELADAVEDALRALPADRVVVTRLGNNIIARTNGAGARRVILAGHLDTVPVADNLPTREIEEGGETMIWGRGTVDMKAGLAVMMQVFADIVSASERPLHELTLVAYDNEEVASELNGLGHLVAEYPELLAGDFAVLGEPSAGGIEGGCNGTVRVHVMVPGVAAHSARAWMGVNAIHGAAEVLNRLRDYKPATICVDGLDYRESLNAVKIVGGIAGNVIPDACTVTVNYRFAPSMPAAQAIAFLRDFFSPYEVQVDDEADGARPGLDAPIAREFVDAVGAATGKGAVAKVGWTDVARFSVLGVPAVNFGPGDPTLAHHDQERVSVRQVIDCYAALHSWLTNAADFTR</sequence>
<dbReference type="InterPro" id="IPR050072">
    <property type="entry name" value="Peptidase_M20A"/>
</dbReference>
<name>A0A542SNE8_9MICO</name>
<evidence type="ECO:0000256" key="2">
    <source>
        <dbReference type="ARBA" id="ARBA00022801"/>
    </source>
</evidence>
<dbReference type="SUPFAM" id="SSF55031">
    <property type="entry name" value="Bacterial exopeptidase dimerisation domain"/>
    <property type="match status" value="1"/>
</dbReference>
<proteinExistence type="predicted"/>
<dbReference type="PANTHER" id="PTHR43808:SF31">
    <property type="entry name" value="N-ACETYL-L-CITRULLINE DEACETYLASE"/>
    <property type="match status" value="1"/>
</dbReference>